<evidence type="ECO:0000259" key="6">
    <source>
        <dbReference type="PROSITE" id="PS51918"/>
    </source>
</evidence>
<evidence type="ECO:0000256" key="4">
    <source>
        <dbReference type="ARBA" id="ARBA00023004"/>
    </source>
</evidence>
<feature type="domain" description="Radical SAM core" evidence="6">
    <location>
        <begin position="99"/>
        <end position="316"/>
    </location>
</feature>
<keyword evidence="4" id="KW-0408">Iron</keyword>
<accession>A0A1W1I608</accession>
<dbReference type="Gene3D" id="3.20.20.70">
    <property type="entry name" value="Aldolase class I"/>
    <property type="match status" value="1"/>
</dbReference>
<organism evidence="7 8">
    <name type="scientific">Nitrospira japonica</name>
    <dbReference type="NCBI Taxonomy" id="1325564"/>
    <lineage>
        <taxon>Bacteria</taxon>
        <taxon>Pseudomonadati</taxon>
        <taxon>Nitrospirota</taxon>
        <taxon>Nitrospiria</taxon>
        <taxon>Nitrospirales</taxon>
        <taxon>Nitrospiraceae</taxon>
        <taxon>Nitrospira</taxon>
    </lineage>
</organism>
<keyword evidence="8" id="KW-1185">Reference proteome</keyword>
<dbReference type="PANTHER" id="PTHR11228:SF7">
    <property type="entry name" value="PQQA PEPTIDE CYCLASE"/>
    <property type="match status" value="1"/>
</dbReference>
<dbReference type="RefSeq" id="WP_080888561.1">
    <property type="nucleotide sequence ID" value="NZ_LT828648.1"/>
</dbReference>
<dbReference type="GO" id="GO:0003824">
    <property type="term" value="F:catalytic activity"/>
    <property type="evidence" value="ECO:0007669"/>
    <property type="project" value="InterPro"/>
</dbReference>
<dbReference type="NCBIfam" id="TIGR03977">
    <property type="entry name" value="rSAM_pair_HxsC"/>
    <property type="match status" value="1"/>
</dbReference>
<dbReference type="KEGG" id="nja:NSJP_2286"/>
<evidence type="ECO:0000256" key="2">
    <source>
        <dbReference type="ARBA" id="ARBA00022691"/>
    </source>
</evidence>
<keyword evidence="2" id="KW-0949">S-adenosyl-L-methionine</keyword>
<dbReference type="PANTHER" id="PTHR11228">
    <property type="entry name" value="RADICAL SAM DOMAIN PROTEIN"/>
    <property type="match status" value="1"/>
</dbReference>
<evidence type="ECO:0000256" key="3">
    <source>
        <dbReference type="ARBA" id="ARBA00022723"/>
    </source>
</evidence>
<dbReference type="InterPro" id="IPR058240">
    <property type="entry name" value="rSAM_sf"/>
</dbReference>
<dbReference type="GO" id="GO:0051536">
    <property type="term" value="F:iron-sulfur cluster binding"/>
    <property type="evidence" value="ECO:0007669"/>
    <property type="project" value="UniProtKB-KW"/>
</dbReference>
<dbReference type="SUPFAM" id="SSF102114">
    <property type="entry name" value="Radical SAM enzymes"/>
    <property type="match status" value="1"/>
</dbReference>
<gene>
    <name evidence="7" type="ORF">NSJP_2286</name>
</gene>
<dbReference type="SFLD" id="SFLDG01103">
    <property type="entry name" value="Uncharacterised_Radical_SAM_Su"/>
    <property type="match status" value="1"/>
</dbReference>
<dbReference type="STRING" id="1325564.NSJP_2286"/>
<dbReference type="InterPro" id="IPR013785">
    <property type="entry name" value="Aldolase_TIM"/>
</dbReference>
<dbReference type="OrthoDB" id="9810775at2"/>
<dbReference type="GO" id="GO:0046872">
    <property type="term" value="F:metal ion binding"/>
    <property type="evidence" value="ECO:0007669"/>
    <property type="project" value="UniProtKB-KW"/>
</dbReference>
<proteinExistence type="predicted"/>
<dbReference type="PROSITE" id="PS51918">
    <property type="entry name" value="RADICAL_SAM"/>
    <property type="match status" value="1"/>
</dbReference>
<comment type="cofactor">
    <cofactor evidence="1">
        <name>[4Fe-4S] cluster</name>
        <dbReference type="ChEBI" id="CHEBI:49883"/>
    </cofactor>
</comment>
<evidence type="ECO:0000313" key="8">
    <source>
        <dbReference type="Proteomes" id="UP000192042"/>
    </source>
</evidence>
<evidence type="ECO:0000256" key="1">
    <source>
        <dbReference type="ARBA" id="ARBA00001966"/>
    </source>
</evidence>
<reference evidence="7 8" key="1">
    <citation type="submission" date="2017-03" db="EMBL/GenBank/DDBJ databases">
        <authorList>
            <person name="Afonso C.L."/>
            <person name="Miller P.J."/>
            <person name="Scott M.A."/>
            <person name="Spackman E."/>
            <person name="Goraichik I."/>
            <person name="Dimitrov K.M."/>
            <person name="Suarez D.L."/>
            <person name="Swayne D.E."/>
        </authorList>
    </citation>
    <scope>NUCLEOTIDE SEQUENCE [LARGE SCALE GENOMIC DNA]</scope>
    <source>
        <strain evidence="7">Genome sequencing of Nitrospira japonica strain NJ11</strain>
    </source>
</reference>
<dbReference type="CDD" id="cd01335">
    <property type="entry name" value="Radical_SAM"/>
    <property type="match status" value="1"/>
</dbReference>
<dbReference type="AlphaFoldDB" id="A0A1W1I608"/>
<dbReference type="GO" id="GO:0006783">
    <property type="term" value="P:heme biosynthetic process"/>
    <property type="evidence" value="ECO:0007669"/>
    <property type="project" value="TreeGrafter"/>
</dbReference>
<dbReference type="InterPro" id="IPR007197">
    <property type="entry name" value="rSAM"/>
</dbReference>
<dbReference type="InterPro" id="IPR050377">
    <property type="entry name" value="Radical_SAM_PqqE_MftC-like"/>
</dbReference>
<sequence length="399" mass="45133">MLKLHGRLPIIQTAANPPYLITVTTDDRVSPEARQTRALLMRQGMNPEGFKAILTDQPYPVTQAQQSDVFQIGEEYAYLNDGDILRLDPASGAIRCLYRRASPNNTILLTEQCDHYCLMCSQPPKQIDDSWLLKEARDLVAMIPPETECLGFSGGEPTLYGQGFIDLLRHTKTSLPKTAIDVLSNGRAFKDMDFAKAYAEVQHPELMVGIPIYSDDAVRHDYVVQSRGAFDETIQGILNLKSLQQRVEIRIVIHRQTVDRLVQTCRFIARNLLFIDHVALMGLEITGFTRPNLDLLWIDPFEYKDVLSEAVTLLNSYGVPTSVYNHQLCTVNPDVTENYRKSISDWKNEYLEECVKCAKRRECGGLFSSSKLYKHSAYITAFPPDSVLPASKPPVNYPR</sequence>
<dbReference type="EMBL" id="LT828648">
    <property type="protein sequence ID" value="SLM48458.1"/>
    <property type="molecule type" value="Genomic_DNA"/>
</dbReference>
<protein>
    <recommendedName>
        <fullName evidence="6">Radical SAM core domain-containing protein</fullName>
    </recommendedName>
</protein>
<evidence type="ECO:0000313" key="7">
    <source>
        <dbReference type="EMBL" id="SLM48458.1"/>
    </source>
</evidence>
<dbReference type="SFLD" id="SFLDG01067">
    <property type="entry name" value="SPASM/twitch_domain_containing"/>
    <property type="match status" value="1"/>
</dbReference>
<dbReference type="Proteomes" id="UP000192042">
    <property type="component" value="Chromosome I"/>
</dbReference>
<name>A0A1W1I608_9BACT</name>
<evidence type="ECO:0000256" key="5">
    <source>
        <dbReference type="ARBA" id="ARBA00023014"/>
    </source>
</evidence>
<dbReference type="SFLD" id="SFLDS00029">
    <property type="entry name" value="Radical_SAM"/>
    <property type="match status" value="1"/>
</dbReference>
<dbReference type="InterPro" id="IPR024032">
    <property type="entry name" value="rSAM_paired_HxsC"/>
</dbReference>
<keyword evidence="3" id="KW-0479">Metal-binding</keyword>
<dbReference type="Pfam" id="PF04055">
    <property type="entry name" value="Radical_SAM"/>
    <property type="match status" value="1"/>
</dbReference>
<keyword evidence="5" id="KW-0411">Iron-sulfur</keyword>